<name>A0AAN8FMJ7_TRICO</name>
<sequence length="111" mass="12905">DGSITLFFIVGAPKSEIGLARLRAEQGSYHDVIVTDLKDTYEALVFKVNAMMNFFLKYCSKPRFLMKIDDDVTVHLDRMFTHWTMANRDEDNIYCRVCPACKPFRNASDKW</sequence>
<evidence type="ECO:0000256" key="5">
    <source>
        <dbReference type="ARBA" id="ARBA00022692"/>
    </source>
</evidence>
<accession>A0AAN8FMJ7</accession>
<comment type="similarity">
    <text evidence="2 10">Belongs to the glycosyltransferase 31 family.</text>
</comment>
<proteinExistence type="inferred from homology"/>
<evidence type="ECO:0000313" key="11">
    <source>
        <dbReference type="EMBL" id="KAK5982016.1"/>
    </source>
</evidence>
<evidence type="ECO:0000256" key="10">
    <source>
        <dbReference type="RuleBase" id="RU363063"/>
    </source>
</evidence>
<keyword evidence="7" id="KW-1133">Transmembrane helix</keyword>
<feature type="non-terminal residue" evidence="11">
    <location>
        <position position="1"/>
    </location>
</feature>
<evidence type="ECO:0000256" key="8">
    <source>
        <dbReference type="ARBA" id="ARBA00023034"/>
    </source>
</evidence>
<dbReference type="GO" id="GO:0006493">
    <property type="term" value="P:protein O-linked glycosylation"/>
    <property type="evidence" value="ECO:0007669"/>
    <property type="project" value="TreeGrafter"/>
</dbReference>
<keyword evidence="6" id="KW-0735">Signal-anchor</keyword>
<dbReference type="GO" id="GO:0016758">
    <property type="term" value="F:hexosyltransferase activity"/>
    <property type="evidence" value="ECO:0007669"/>
    <property type="project" value="InterPro"/>
</dbReference>
<dbReference type="GO" id="GO:0000139">
    <property type="term" value="C:Golgi membrane"/>
    <property type="evidence" value="ECO:0007669"/>
    <property type="project" value="UniProtKB-SubCell"/>
</dbReference>
<evidence type="ECO:0000256" key="6">
    <source>
        <dbReference type="ARBA" id="ARBA00022968"/>
    </source>
</evidence>
<dbReference type="EMBL" id="WIXE01005624">
    <property type="protein sequence ID" value="KAK5982016.1"/>
    <property type="molecule type" value="Genomic_DNA"/>
</dbReference>
<protein>
    <recommendedName>
        <fullName evidence="10">Hexosyltransferase</fullName>
        <ecNumber evidence="10">2.4.1.-</ecNumber>
    </recommendedName>
</protein>
<dbReference type="AlphaFoldDB" id="A0AAN8FMJ7"/>
<evidence type="ECO:0000256" key="1">
    <source>
        <dbReference type="ARBA" id="ARBA00004323"/>
    </source>
</evidence>
<organism evidence="11 12">
    <name type="scientific">Trichostrongylus colubriformis</name>
    <name type="common">Black scour worm</name>
    <dbReference type="NCBI Taxonomy" id="6319"/>
    <lineage>
        <taxon>Eukaryota</taxon>
        <taxon>Metazoa</taxon>
        <taxon>Ecdysozoa</taxon>
        <taxon>Nematoda</taxon>
        <taxon>Chromadorea</taxon>
        <taxon>Rhabditida</taxon>
        <taxon>Rhabditina</taxon>
        <taxon>Rhabditomorpha</taxon>
        <taxon>Strongyloidea</taxon>
        <taxon>Trichostrongylidae</taxon>
        <taxon>Trichostrongylus</taxon>
    </lineage>
</organism>
<dbReference type="Pfam" id="PF01762">
    <property type="entry name" value="Galactosyl_T"/>
    <property type="match status" value="1"/>
</dbReference>
<comment type="subcellular location">
    <subcellularLocation>
        <location evidence="1 10">Golgi apparatus membrane</location>
        <topology evidence="1 10">Single-pass type II membrane protein</topology>
    </subcellularLocation>
</comment>
<comment type="caution">
    <text evidence="11">The sequence shown here is derived from an EMBL/GenBank/DDBJ whole genome shotgun (WGS) entry which is preliminary data.</text>
</comment>
<keyword evidence="5" id="KW-0812">Transmembrane</keyword>
<evidence type="ECO:0000256" key="9">
    <source>
        <dbReference type="ARBA" id="ARBA00023136"/>
    </source>
</evidence>
<dbReference type="EC" id="2.4.1.-" evidence="10"/>
<evidence type="ECO:0000256" key="2">
    <source>
        <dbReference type="ARBA" id="ARBA00008661"/>
    </source>
</evidence>
<evidence type="ECO:0000256" key="3">
    <source>
        <dbReference type="ARBA" id="ARBA00022676"/>
    </source>
</evidence>
<keyword evidence="9" id="KW-0472">Membrane</keyword>
<keyword evidence="12" id="KW-1185">Reference proteome</keyword>
<dbReference type="PANTHER" id="PTHR11214:SF3">
    <property type="entry name" value="BETA-1,3-GALACTOSYLTRANSFERASE 6"/>
    <property type="match status" value="1"/>
</dbReference>
<dbReference type="Gene3D" id="3.90.550.50">
    <property type="match status" value="1"/>
</dbReference>
<evidence type="ECO:0000256" key="4">
    <source>
        <dbReference type="ARBA" id="ARBA00022679"/>
    </source>
</evidence>
<evidence type="ECO:0000256" key="7">
    <source>
        <dbReference type="ARBA" id="ARBA00022989"/>
    </source>
</evidence>
<keyword evidence="3 10" id="KW-0328">Glycosyltransferase</keyword>
<reference evidence="11 12" key="1">
    <citation type="submission" date="2019-10" db="EMBL/GenBank/DDBJ databases">
        <title>Assembly and Annotation for the nematode Trichostrongylus colubriformis.</title>
        <authorList>
            <person name="Martin J."/>
        </authorList>
    </citation>
    <scope>NUCLEOTIDE SEQUENCE [LARGE SCALE GENOMIC DNA]</scope>
    <source>
        <strain evidence="11">G859</strain>
        <tissue evidence="11">Whole worm</tissue>
    </source>
</reference>
<keyword evidence="4" id="KW-0808">Transferase</keyword>
<dbReference type="InterPro" id="IPR002659">
    <property type="entry name" value="Glyco_trans_31"/>
</dbReference>
<gene>
    <name evidence="11" type="ORF">GCK32_021479</name>
</gene>
<evidence type="ECO:0000313" key="12">
    <source>
        <dbReference type="Proteomes" id="UP001331761"/>
    </source>
</evidence>
<dbReference type="Proteomes" id="UP001331761">
    <property type="component" value="Unassembled WGS sequence"/>
</dbReference>
<dbReference type="PANTHER" id="PTHR11214">
    <property type="entry name" value="BETA-1,3-N-ACETYLGLUCOSAMINYLTRANSFERASE"/>
    <property type="match status" value="1"/>
</dbReference>
<keyword evidence="8 10" id="KW-0333">Golgi apparatus</keyword>